<evidence type="ECO:0000256" key="2">
    <source>
        <dbReference type="ARBA" id="ARBA00022692"/>
    </source>
</evidence>
<gene>
    <name evidence="6" type="ORF">SAMN04488038_11710</name>
</gene>
<comment type="subcellular location">
    <subcellularLocation>
        <location evidence="1">Membrane</location>
    </subcellularLocation>
</comment>
<evidence type="ECO:0000256" key="3">
    <source>
        <dbReference type="ARBA" id="ARBA00022989"/>
    </source>
</evidence>
<evidence type="ECO:0000256" key="1">
    <source>
        <dbReference type="ARBA" id="ARBA00004370"/>
    </source>
</evidence>
<evidence type="ECO:0008006" key="8">
    <source>
        <dbReference type="Google" id="ProtNLM"/>
    </source>
</evidence>
<dbReference type="GO" id="GO:0016020">
    <property type="term" value="C:membrane"/>
    <property type="evidence" value="ECO:0007669"/>
    <property type="project" value="UniProtKB-SubCell"/>
</dbReference>
<dbReference type="Gene3D" id="1.20.120.550">
    <property type="entry name" value="Membrane associated eicosanoid/glutathione metabolism-like domain"/>
    <property type="match status" value="1"/>
</dbReference>
<dbReference type="AlphaFoldDB" id="A0A1H9LR02"/>
<dbReference type="EMBL" id="FOFS01000017">
    <property type="protein sequence ID" value="SER13846.1"/>
    <property type="molecule type" value="Genomic_DNA"/>
</dbReference>
<dbReference type="PANTHER" id="PTHR35814">
    <property type="match status" value="1"/>
</dbReference>
<feature type="transmembrane region" description="Helical" evidence="5">
    <location>
        <begin position="74"/>
        <end position="92"/>
    </location>
</feature>
<keyword evidence="7" id="KW-1185">Reference proteome</keyword>
<accession>A0A1H9LR02</accession>
<dbReference type="InterPro" id="IPR001129">
    <property type="entry name" value="Membr-assoc_MAPEG"/>
</dbReference>
<name>A0A1H9LR02_9GAMM</name>
<organism evidence="6 7">
    <name type="scientific">Solimonas aquatica</name>
    <dbReference type="NCBI Taxonomy" id="489703"/>
    <lineage>
        <taxon>Bacteria</taxon>
        <taxon>Pseudomonadati</taxon>
        <taxon>Pseudomonadota</taxon>
        <taxon>Gammaproteobacteria</taxon>
        <taxon>Nevskiales</taxon>
        <taxon>Nevskiaceae</taxon>
        <taxon>Solimonas</taxon>
    </lineage>
</organism>
<keyword evidence="3 5" id="KW-1133">Transmembrane helix</keyword>
<dbReference type="Proteomes" id="UP000199233">
    <property type="component" value="Unassembled WGS sequence"/>
</dbReference>
<dbReference type="RefSeq" id="WP_093289263.1">
    <property type="nucleotide sequence ID" value="NZ_FOFS01000017.1"/>
</dbReference>
<dbReference type="Pfam" id="PF01124">
    <property type="entry name" value="MAPEG"/>
    <property type="match status" value="1"/>
</dbReference>
<keyword evidence="4 5" id="KW-0472">Membrane</keyword>
<dbReference type="STRING" id="489703.SAMN04488038_11710"/>
<feature type="transmembrane region" description="Helical" evidence="5">
    <location>
        <begin position="104"/>
        <end position="126"/>
    </location>
</feature>
<feature type="transmembrane region" description="Helical" evidence="5">
    <location>
        <begin position="51"/>
        <end position="68"/>
    </location>
</feature>
<dbReference type="SUPFAM" id="SSF161084">
    <property type="entry name" value="MAPEG domain-like"/>
    <property type="match status" value="1"/>
</dbReference>
<evidence type="ECO:0000256" key="4">
    <source>
        <dbReference type="ARBA" id="ARBA00023136"/>
    </source>
</evidence>
<evidence type="ECO:0000313" key="7">
    <source>
        <dbReference type="Proteomes" id="UP000199233"/>
    </source>
</evidence>
<protein>
    <recommendedName>
        <fullName evidence="8">Glutathione S-transferase</fullName>
    </recommendedName>
</protein>
<evidence type="ECO:0000256" key="5">
    <source>
        <dbReference type="SAM" id="Phobius"/>
    </source>
</evidence>
<feature type="transmembrane region" description="Helical" evidence="5">
    <location>
        <begin position="6"/>
        <end position="23"/>
    </location>
</feature>
<dbReference type="PANTHER" id="PTHR35814:SF1">
    <property type="entry name" value="GLUTATHIONE S-TRANSFERASE-RELATED"/>
    <property type="match status" value="1"/>
</dbReference>
<proteinExistence type="predicted"/>
<sequence>MPITTLYAGLLGILFMLLSWRVVAARGSQKINLGDGGNPLMLRRIRGHANFAEYVPLILLLLALLESAHLSAPYLHALGATLLLARVLHGYALSFAEQFVPGRFLGTLLSFIVLVAAAGLCVYSGLGHPLP</sequence>
<evidence type="ECO:0000313" key="6">
    <source>
        <dbReference type="EMBL" id="SER13846.1"/>
    </source>
</evidence>
<dbReference type="InterPro" id="IPR023352">
    <property type="entry name" value="MAPEG-like_dom_sf"/>
</dbReference>
<keyword evidence="2 5" id="KW-0812">Transmembrane</keyword>
<dbReference type="OrthoDB" id="8537976at2"/>
<reference evidence="7" key="1">
    <citation type="submission" date="2016-10" db="EMBL/GenBank/DDBJ databases">
        <authorList>
            <person name="Varghese N."/>
            <person name="Submissions S."/>
        </authorList>
    </citation>
    <scope>NUCLEOTIDE SEQUENCE [LARGE SCALE GENOMIC DNA]</scope>
    <source>
        <strain evidence="7">DSM 25927</strain>
    </source>
</reference>